<dbReference type="AlphaFoldDB" id="F8NMX2"/>
<proteinExistence type="predicted"/>
<reference evidence="1" key="1">
    <citation type="submission" date="2011-04" db="EMBL/GenBank/DDBJ databases">
        <title>Evolution of plant cell wall degrading machinery underlies the functional diversity of forest fungi.</title>
        <authorList>
            <consortium name="US DOE Joint Genome Institute (JGI-PGF)"/>
            <person name="Eastwood D.C."/>
            <person name="Floudas D."/>
            <person name="Binder M."/>
            <person name="Majcherczyk A."/>
            <person name="Schneider P."/>
            <person name="Aerts A."/>
            <person name="Asiegbu F.O."/>
            <person name="Baker S.E."/>
            <person name="Barry K."/>
            <person name="Bendiksby M."/>
            <person name="Blumentritt M."/>
            <person name="Coutinho P.M."/>
            <person name="Cullen D."/>
            <person name="Cullen D."/>
            <person name="Gathman A."/>
            <person name="Goodell B."/>
            <person name="Henrissat B."/>
            <person name="Ihrmark K."/>
            <person name="Kauserud H."/>
            <person name="Kohler A."/>
            <person name="LaButti K."/>
            <person name="Lapidus A."/>
            <person name="Lavin J.L."/>
            <person name="Lee Y.-H."/>
            <person name="Lindquist E."/>
            <person name="Lilly W."/>
            <person name="Lucas S."/>
            <person name="Morin E."/>
            <person name="Murat C."/>
            <person name="Oguiza J.A."/>
            <person name="Park J."/>
            <person name="Pisabarro A.G."/>
            <person name="Riley R."/>
            <person name="Rosling A."/>
            <person name="Salamov A."/>
            <person name="Schmidt O."/>
            <person name="Schmutz J."/>
            <person name="Skrede I."/>
            <person name="Stenlid J."/>
            <person name="Wiebenga A."/>
            <person name="Xie X."/>
            <person name="Kues U."/>
            <person name="Hibbett D.S."/>
            <person name="Hoffmeister D."/>
            <person name="Hogberg N."/>
            <person name="Martin F."/>
            <person name="Grigoriev I.V."/>
            <person name="Watkinson S.C."/>
        </authorList>
    </citation>
    <scope>NUCLEOTIDE SEQUENCE</scope>
    <source>
        <strain evidence="1">S7.9</strain>
    </source>
</reference>
<evidence type="ECO:0000313" key="1">
    <source>
        <dbReference type="EMBL" id="EGO27947.1"/>
    </source>
</evidence>
<gene>
    <name evidence="1" type="ORF">SERLADRAFT_383772</name>
</gene>
<sequence>MNVSPHLHFLNLAIRVFSLQLFVLVPQYLCFCLPSIGYPGFRFCLYLDGFFRSTSTLVASLIL</sequence>
<dbReference type="GeneID" id="18811065"/>
<dbReference type="KEGG" id="sla:SERLADRAFT_383772"/>
<dbReference type="EMBL" id="GL945431">
    <property type="protein sequence ID" value="EGO27947.1"/>
    <property type="molecule type" value="Genomic_DNA"/>
</dbReference>
<name>F8NMX2_SERL9</name>
<dbReference type="Proteomes" id="UP000008064">
    <property type="component" value="Unassembled WGS sequence"/>
</dbReference>
<dbReference type="HOGENOM" id="CLU_2887207_0_0_1"/>
<dbReference type="RefSeq" id="XP_007316038.1">
    <property type="nucleotide sequence ID" value="XM_007315976.1"/>
</dbReference>
<protein>
    <submittedName>
        <fullName evidence="1">Uncharacterized protein</fullName>
    </submittedName>
</protein>
<organism>
    <name type="scientific">Serpula lacrymans var. lacrymans (strain S7.9)</name>
    <name type="common">Dry rot fungus</name>
    <dbReference type="NCBI Taxonomy" id="578457"/>
    <lineage>
        <taxon>Eukaryota</taxon>
        <taxon>Fungi</taxon>
        <taxon>Dikarya</taxon>
        <taxon>Basidiomycota</taxon>
        <taxon>Agaricomycotina</taxon>
        <taxon>Agaricomycetes</taxon>
        <taxon>Agaricomycetidae</taxon>
        <taxon>Boletales</taxon>
        <taxon>Coniophorineae</taxon>
        <taxon>Serpulaceae</taxon>
        <taxon>Serpula</taxon>
    </lineage>
</organism>
<accession>F8NMX2</accession>